<evidence type="ECO:0000256" key="1">
    <source>
        <dbReference type="ARBA" id="ARBA00005417"/>
    </source>
</evidence>
<feature type="domain" description="ABC transporter" evidence="5">
    <location>
        <begin position="5"/>
        <end position="235"/>
    </location>
</feature>
<dbReference type="PROSITE" id="PS00211">
    <property type="entry name" value="ABC_TRANSPORTER_1"/>
    <property type="match status" value="1"/>
</dbReference>
<dbReference type="SMART" id="SM00382">
    <property type="entry name" value="AAA"/>
    <property type="match status" value="1"/>
</dbReference>
<keyword evidence="4 6" id="KW-0067">ATP-binding</keyword>
<evidence type="ECO:0000256" key="3">
    <source>
        <dbReference type="ARBA" id="ARBA00022741"/>
    </source>
</evidence>
<keyword evidence="7" id="KW-1185">Reference proteome</keyword>
<evidence type="ECO:0000259" key="5">
    <source>
        <dbReference type="PROSITE" id="PS50893"/>
    </source>
</evidence>
<dbReference type="InterPro" id="IPR027417">
    <property type="entry name" value="P-loop_NTPase"/>
</dbReference>
<dbReference type="PANTHER" id="PTHR42711">
    <property type="entry name" value="ABC TRANSPORTER ATP-BINDING PROTEIN"/>
    <property type="match status" value="1"/>
</dbReference>
<organism evidence="6 7">
    <name type="scientific">Sporosarcina newyorkensis</name>
    <dbReference type="NCBI Taxonomy" id="759851"/>
    <lineage>
        <taxon>Bacteria</taxon>
        <taxon>Bacillati</taxon>
        <taxon>Bacillota</taxon>
        <taxon>Bacilli</taxon>
        <taxon>Bacillales</taxon>
        <taxon>Caryophanaceae</taxon>
        <taxon>Sporosarcina</taxon>
    </lineage>
</organism>
<dbReference type="InterPro" id="IPR017871">
    <property type="entry name" value="ABC_transporter-like_CS"/>
</dbReference>
<dbReference type="AlphaFoldDB" id="A0A1T4YU89"/>
<sequence>MLKIIEVNGLQKSYGSVHAVQDISFYVEKGSLFSFLGTNGAGKSTTISIILTLLQHDTGDVKVNGLTVGKDDESIRKEIGVVFQDSLLDSLLTVRENLDLRARFYRMSKYERGAAIGRVAEIVDITAILERRYGKLSGGQKRRVDIARALLHQPKILLLDEPTTGLDPQNRKQIWNTILQLQRDTGMTVFLTTHYIEEAANSDFVVVMKEGRIIARGTPNQLKTDYSADRLVITAANHSQFRNQLQADQLEFREENASYILNLQRTTDAIPLLAKYQDDITSFEVMKSSLDDVFIQIHNGKDGSSDAGIC</sequence>
<evidence type="ECO:0000313" key="7">
    <source>
        <dbReference type="Proteomes" id="UP000190042"/>
    </source>
</evidence>
<dbReference type="SUPFAM" id="SSF52540">
    <property type="entry name" value="P-loop containing nucleoside triphosphate hydrolases"/>
    <property type="match status" value="1"/>
</dbReference>
<dbReference type="InterPro" id="IPR025302">
    <property type="entry name" value="DrrA1/2-like_C"/>
</dbReference>
<accession>A0A1T4YU89</accession>
<keyword evidence="2" id="KW-0813">Transport</keyword>
<dbReference type="Pfam" id="PF13732">
    <property type="entry name" value="DrrA1-3_C"/>
    <property type="match status" value="1"/>
</dbReference>
<dbReference type="InterPro" id="IPR050763">
    <property type="entry name" value="ABC_transporter_ATP-binding"/>
</dbReference>
<dbReference type="InterPro" id="IPR003439">
    <property type="entry name" value="ABC_transporter-like_ATP-bd"/>
</dbReference>
<dbReference type="Gene3D" id="3.40.50.300">
    <property type="entry name" value="P-loop containing nucleotide triphosphate hydrolases"/>
    <property type="match status" value="1"/>
</dbReference>
<dbReference type="PROSITE" id="PS50893">
    <property type="entry name" value="ABC_TRANSPORTER_2"/>
    <property type="match status" value="1"/>
</dbReference>
<comment type="similarity">
    <text evidence="1">Belongs to the ABC transporter superfamily.</text>
</comment>
<keyword evidence="3" id="KW-0547">Nucleotide-binding</keyword>
<evidence type="ECO:0000256" key="4">
    <source>
        <dbReference type="ARBA" id="ARBA00022840"/>
    </source>
</evidence>
<reference evidence="7" key="1">
    <citation type="submission" date="2017-02" db="EMBL/GenBank/DDBJ databases">
        <authorList>
            <person name="Varghese N."/>
            <person name="Submissions S."/>
        </authorList>
    </citation>
    <scope>NUCLEOTIDE SEQUENCE [LARGE SCALE GENOMIC DNA]</scope>
    <source>
        <strain evidence="7">DSM 23966</strain>
    </source>
</reference>
<protein>
    <submittedName>
        <fullName evidence="6">Multidrug/hemolysin transport system ATP-binding protein</fullName>
    </submittedName>
</protein>
<dbReference type="GO" id="GO:0005524">
    <property type="term" value="F:ATP binding"/>
    <property type="evidence" value="ECO:0007669"/>
    <property type="project" value="UniProtKB-KW"/>
</dbReference>
<proteinExistence type="inferred from homology"/>
<dbReference type="EMBL" id="FUYJ01000009">
    <property type="protein sequence ID" value="SKB05394.1"/>
    <property type="molecule type" value="Genomic_DNA"/>
</dbReference>
<dbReference type="Proteomes" id="UP000190042">
    <property type="component" value="Unassembled WGS sequence"/>
</dbReference>
<dbReference type="GO" id="GO:0016887">
    <property type="term" value="F:ATP hydrolysis activity"/>
    <property type="evidence" value="ECO:0007669"/>
    <property type="project" value="InterPro"/>
</dbReference>
<name>A0A1T4YU89_9BACL</name>
<dbReference type="InterPro" id="IPR003593">
    <property type="entry name" value="AAA+_ATPase"/>
</dbReference>
<dbReference type="Pfam" id="PF00005">
    <property type="entry name" value="ABC_tran"/>
    <property type="match status" value="1"/>
</dbReference>
<evidence type="ECO:0000313" key="6">
    <source>
        <dbReference type="EMBL" id="SKB05394.1"/>
    </source>
</evidence>
<dbReference type="PANTHER" id="PTHR42711:SF5">
    <property type="entry name" value="ABC TRANSPORTER ATP-BINDING PROTEIN NATA"/>
    <property type="match status" value="1"/>
</dbReference>
<gene>
    <name evidence="6" type="ORF">SAMN04244570_3640</name>
</gene>
<evidence type="ECO:0000256" key="2">
    <source>
        <dbReference type="ARBA" id="ARBA00022448"/>
    </source>
</evidence>